<keyword evidence="4" id="KW-1185">Reference proteome</keyword>
<evidence type="ECO:0000313" key="4">
    <source>
        <dbReference type="Proteomes" id="UP001397290"/>
    </source>
</evidence>
<evidence type="ECO:0000313" key="3">
    <source>
        <dbReference type="EMBL" id="KAK8143315.1"/>
    </source>
</evidence>
<reference evidence="3 4" key="1">
    <citation type="submission" date="2020-02" db="EMBL/GenBank/DDBJ databases">
        <title>Comparative genomics of the hypocrealean fungal genus Beauvera.</title>
        <authorList>
            <person name="Showalter D.N."/>
            <person name="Bushley K.E."/>
            <person name="Rehner S.A."/>
        </authorList>
    </citation>
    <scope>NUCLEOTIDE SEQUENCE [LARGE SCALE GENOMIC DNA]</scope>
    <source>
        <strain evidence="3 4">ARSEF4384</strain>
    </source>
</reference>
<comment type="similarity">
    <text evidence="1">Belongs to the ustYa family.</text>
</comment>
<dbReference type="AlphaFoldDB" id="A0AAW0RMK7"/>
<comment type="caution">
    <text evidence="3">The sequence shown here is derived from an EMBL/GenBank/DDBJ whole genome shotgun (WGS) entry which is preliminary data.</text>
</comment>
<gene>
    <name evidence="3" type="ORF">G3M48_007445</name>
</gene>
<dbReference type="EMBL" id="JAAHCF010000530">
    <property type="protein sequence ID" value="KAK8143315.1"/>
    <property type="molecule type" value="Genomic_DNA"/>
</dbReference>
<accession>A0AAW0RMK7</accession>
<evidence type="ECO:0000256" key="2">
    <source>
        <dbReference type="SAM" id="Phobius"/>
    </source>
</evidence>
<name>A0AAW0RMK7_9HYPO</name>
<keyword evidence="2" id="KW-0812">Transmembrane</keyword>
<sequence>MKQLSGIEKVDTDDLSESDGFLGHSTPAAWKQTESGSKLRRGLLWALSASNVVLFLASIVMVSYSWRSQQVLFRNEGNVLLKKIDAYSPIYDQVQIPLVEATINGSLLDRESSIYRQPPSPAVDAAWESITHQLPHSITAADVRRLGKDPSKTARWPAEWGFGPDAYIAELDIIHTVHCLNALRRDIHWRYYFADRYPDGVFPELHRTHTDHCIYIILQNLMCSANGDVITNVWVEGQSHPFPDFNVNKKCRSYQTFVDWHHKTQITDMAAYNKMRAPEGAYKWPMSQEFHDLFETGLTGGSIRDSSLLD</sequence>
<keyword evidence="2" id="KW-0472">Membrane</keyword>
<evidence type="ECO:0000256" key="1">
    <source>
        <dbReference type="ARBA" id="ARBA00035112"/>
    </source>
</evidence>
<keyword evidence="2" id="KW-1133">Transmembrane helix</keyword>
<dbReference type="GO" id="GO:0043386">
    <property type="term" value="P:mycotoxin biosynthetic process"/>
    <property type="evidence" value="ECO:0007669"/>
    <property type="project" value="InterPro"/>
</dbReference>
<evidence type="ECO:0008006" key="5">
    <source>
        <dbReference type="Google" id="ProtNLM"/>
    </source>
</evidence>
<dbReference type="Proteomes" id="UP001397290">
    <property type="component" value="Unassembled WGS sequence"/>
</dbReference>
<feature type="transmembrane region" description="Helical" evidence="2">
    <location>
        <begin position="43"/>
        <end position="66"/>
    </location>
</feature>
<dbReference type="InterPro" id="IPR021765">
    <property type="entry name" value="UstYa-like"/>
</dbReference>
<dbReference type="Pfam" id="PF11807">
    <property type="entry name" value="UstYa"/>
    <property type="match status" value="1"/>
</dbReference>
<proteinExistence type="inferred from homology"/>
<dbReference type="PANTHER" id="PTHR33365:SF14">
    <property type="entry name" value="TAT PATHWAY SIGNAL SEQUENCE"/>
    <property type="match status" value="1"/>
</dbReference>
<dbReference type="PANTHER" id="PTHR33365">
    <property type="entry name" value="YALI0B05434P"/>
    <property type="match status" value="1"/>
</dbReference>
<organism evidence="3 4">
    <name type="scientific">Beauveria asiatica</name>
    <dbReference type="NCBI Taxonomy" id="1069075"/>
    <lineage>
        <taxon>Eukaryota</taxon>
        <taxon>Fungi</taxon>
        <taxon>Dikarya</taxon>
        <taxon>Ascomycota</taxon>
        <taxon>Pezizomycotina</taxon>
        <taxon>Sordariomycetes</taxon>
        <taxon>Hypocreomycetidae</taxon>
        <taxon>Hypocreales</taxon>
        <taxon>Cordycipitaceae</taxon>
        <taxon>Beauveria</taxon>
    </lineage>
</organism>
<protein>
    <recommendedName>
        <fullName evidence="5">Tat pathway signal sequence</fullName>
    </recommendedName>
</protein>